<dbReference type="OrthoDB" id="912723at2"/>
<keyword evidence="3" id="KW-1185">Reference proteome</keyword>
<protein>
    <submittedName>
        <fullName evidence="2">Uncharacterized protein</fullName>
    </submittedName>
</protein>
<feature type="chain" id="PRO_5020586997" evidence="1">
    <location>
        <begin position="20"/>
        <end position="436"/>
    </location>
</feature>
<evidence type="ECO:0000313" key="3">
    <source>
        <dbReference type="Proteomes" id="UP000304900"/>
    </source>
</evidence>
<reference evidence="2 3" key="1">
    <citation type="submission" date="2019-05" db="EMBL/GenBank/DDBJ databases">
        <title>Dyadobacter AR-3-8 sp. nov., isolated from arctic soil.</title>
        <authorList>
            <person name="Chaudhary D.K."/>
        </authorList>
    </citation>
    <scope>NUCLEOTIDE SEQUENCE [LARGE SCALE GENOMIC DNA]</scope>
    <source>
        <strain evidence="2 3">AR-3-8</strain>
    </source>
</reference>
<evidence type="ECO:0000256" key="1">
    <source>
        <dbReference type="SAM" id="SignalP"/>
    </source>
</evidence>
<comment type="caution">
    <text evidence="2">The sequence shown here is derived from an EMBL/GenBank/DDBJ whole genome shotgun (WGS) entry which is preliminary data.</text>
</comment>
<accession>A0A4U6D9B8</accession>
<organism evidence="2 3">
    <name type="scientific">Dyadobacter frigoris</name>
    <dbReference type="NCBI Taxonomy" id="2576211"/>
    <lineage>
        <taxon>Bacteria</taxon>
        <taxon>Pseudomonadati</taxon>
        <taxon>Bacteroidota</taxon>
        <taxon>Cytophagia</taxon>
        <taxon>Cytophagales</taxon>
        <taxon>Spirosomataceae</taxon>
        <taxon>Dyadobacter</taxon>
    </lineage>
</organism>
<dbReference type="AlphaFoldDB" id="A0A4U6D9B8"/>
<keyword evidence="1" id="KW-0732">Signal</keyword>
<dbReference type="RefSeq" id="WP_137341367.1">
    <property type="nucleotide sequence ID" value="NZ_BSQH01000003.1"/>
</dbReference>
<dbReference type="Proteomes" id="UP000304900">
    <property type="component" value="Unassembled WGS sequence"/>
</dbReference>
<feature type="signal peptide" evidence="1">
    <location>
        <begin position="1"/>
        <end position="19"/>
    </location>
</feature>
<evidence type="ECO:0000313" key="2">
    <source>
        <dbReference type="EMBL" id="TKT90824.1"/>
    </source>
</evidence>
<proteinExistence type="predicted"/>
<dbReference type="EMBL" id="SZVO01000008">
    <property type="protein sequence ID" value="TKT90824.1"/>
    <property type="molecule type" value="Genomic_DNA"/>
</dbReference>
<name>A0A4U6D9B8_9BACT</name>
<sequence>MKKFILFSVILFLNNSAFGQDSLKVTFLEVQDTLVKQHFIDRYENVFMTKVASRHIIKVGYATSLVRGSGLNIGYEYKVLPAFSLEAGGYFENVTNEQGISRGMFNRGGAENTILDELYVNAKARWYYNMKSRIESGLNANNFSGNYFAFSYEQSFIFKNRYPHPGRSQRRTGIQYGFQSRFLNNGFVDFSVGLFHRPTGSYEDYNFSDHKSKYQLSKFKIATQMNFGLGIGSWKKKSTLPSCEILVCDEDINDQWKLNFPYLYIGTSLQQAVTQIAYERKIGKSPFSITGDLNLIIYRNIDDFIGPYNYSFKGWNENGALTGGLQLRYYYLQKQQIRKGRGSANFSGPYFSVGSGYQKNYTEYHSPFHENNVQKGFGSNWTASLATGYQLRFLKKFFVDANAYYLRSLSRKYAVPIVGMDNKNSWNFKVGFGFVF</sequence>
<gene>
    <name evidence="2" type="ORF">FDK13_17815</name>
</gene>